<dbReference type="OrthoDB" id="277888at2759"/>
<evidence type="ECO:0000313" key="3">
    <source>
        <dbReference type="Proteomes" id="UP000053097"/>
    </source>
</evidence>
<dbReference type="OMA" id="FQYRIRT"/>
<feature type="domain" description="Complex 1 LYR protein" evidence="1">
    <location>
        <begin position="4"/>
        <end position="53"/>
    </location>
</feature>
<keyword evidence="3" id="KW-1185">Reference proteome</keyword>
<evidence type="ECO:0000259" key="1">
    <source>
        <dbReference type="Pfam" id="PF05347"/>
    </source>
</evidence>
<gene>
    <name evidence="2" type="ORF">X777_05583</name>
</gene>
<dbReference type="EMBL" id="KK107250">
    <property type="protein sequence ID" value="EZA54353.1"/>
    <property type="molecule type" value="Genomic_DNA"/>
</dbReference>
<dbReference type="InterPro" id="IPR008011">
    <property type="entry name" value="Complex1_LYR_dom"/>
</dbReference>
<protein>
    <recommendedName>
        <fullName evidence="1">Complex 1 LYR protein domain-containing protein</fullName>
    </recommendedName>
</protein>
<accession>A0A026WEI2</accession>
<name>A0A026WEI2_OOCBI</name>
<reference evidence="2 3" key="1">
    <citation type="journal article" date="2014" name="Curr. Biol.">
        <title>The genome of the clonal raider ant Cerapachys biroi.</title>
        <authorList>
            <person name="Oxley P.R."/>
            <person name="Ji L."/>
            <person name="Fetter-Pruneda I."/>
            <person name="McKenzie S.K."/>
            <person name="Li C."/>
            <person name="Hu H."/>
            <person name="Zhang G."/>
            <person name="Kronauer D.J."/>
        </authorList>
    </citation>
    <scope>NUCLEOTIDE SEQUENCE [LARGE SCALE GENOMIC DNA]</scope>
</reference>
<evidence type="ECO:0000313" key="2">
    <source>
        <dbReference type="EMBL" id="EZA54353.1"/>
    </source>
</evidence>
<sequence>MSRQAVLKLYKDILRYGETLRFTNKKYFQYRIRTAFKDNKDLMDEETIDFQLKVITLRYTVVLFAISFISYS</sequence>
<organism evidence="2 3">
    <name type="scientific">Ooceraea biroi</name>
    <name type="common">Clonal raider ant</name>
    <name type="synonym">Cerapachys biroi</name>
    <dbReference type="NCBI Taxonomy" id="2015173"/>
    <lineage>
        <taxon>Eukaryota</taxon>
        <taxon>Metazoa</taxon>
        <taxon>Ecdysozoa</taxon>
        <taxon>Arthropoda</taxon>
        <taxon>Hexapoda</taxon>
        <taxon>Insecta</taxon>
        <taxon>Pterygota</taxon>
        <taxon>Neoptera</taxon>
        <taxon>Endopterygota</taxon>
        <taxon>Hymenoptera</taxon>
        <taxon>Apocrita</taxon>
        <taxon>Aculeata</taxon>
        <taxon>Formicoidea</taxon>
        <taxon>Formicidae</taxon>
        <taxon>Dorylinae</taxon>
        <taxon>Ooceraea</taxon>
    </lineage>
</organism>
<dbReference type="Pfam" id="PF05347">
    <property type="entry name" value="Complex1_LYR"/>
    <property type="match status" value="1"/>
</dbReference>
<dbReference type="Proteomes" id="UP000053097">
    <property type="component" value="Unassembled WGS sequence"/>
</dbReference>
<proteinExistence type="predicted"/>
<dbReference type="AlphaFoldDB" id="A0A026WEI2"/>